<evidence type="ECO:0000259" key="7">
    <source>
        <dbReference type="Pfam" id="PF05699"/>
    </source>
</evidence>
<accession>A0A8H7H5N3</accession>
<evidence type="ECO:0000256" key="5">
    <source>
        <dbReference type="ARBA" id="ARBA00023242"/>
    </source>
</evidence>
<name>A0A8H7H5N3_9AGAM</name>
<keyword evidence="5" id="KW-0539">Nucleus</keyword>
<feature type="region of interest" description="Disordered" evidence="6">
    <location>
        <begin position="1"/>
        <end position="23"/>
    </location>
</feature>
<feature type="compositionally biased region" description="Low complexity" evidence="6">
    <location>
        <begin position="74"/>
        <end position="84"/>
    </location>
</feature>
<evidence type="ECO:0000256" key="3">
    <source>
        <dbReference type="ARBA" id="ARBA00022771"/>
    </source>
</evidence>
<dbReference type="SUPFAM" id="SSF53098">
    <property type="entry name" value="Ribonuclease H-like"/>
    <property type="match status" value="1"/>
</dbReference>
<evidence type="ECO:0000256" key="6">
    <source>
        <dbReference type="SAM" id="MobiDB-lite"/>
    </source>
</evidence>
<proteinExistence type="predicted"/>
<dbReference type="EMBL" id="JACYCC010000055">
    <property type="protein sequence ID" value="KAF8676400.1"/>
    <property type="molecule type" value="Genomic_DNA"/>
</dbReference>
<comment type="subcellular location">
    <subcellularLocation>
        <location evidence="1">Nucleus</location>
    </subcellularLocation>
</comment>
<keyword evidence="4" id="KW-0862">Zinc</keyword>
<protein>
    <submittedName>
        <fullName evidence="8">HAT family C-terminal dimerization region</fullName>
    </submittedName>
</protein>
<feature type="region of interest" description="Disordered" evidence="6">
    <location>
        <begin position="44"/>
        <end position="84"/>
    </location>
</feature>
<comment type="caution">
    <text evidence="8">The sequence shown here is derived from an EMBL/GenBank/DDBJ whole genome shotgun (WGS) entry which is preliminary data.</text>
</comment>
<dbReference type="GO" id="GO:0005634">
    <property type="term" value="C:nucleus"/>
    <property type="evidence" value="ECO:0007669"/>
    <property type="project" value="UniProtKB-SubCell"/>
</dbReference>
<evidence type="ECO:0000256" key="1">
    <source>
        <dbReference type="ARBA" id="ARBA00004123"/>
    </source>
</evidence>
<dbReference type="GO" id="GO:0046983">
    <property type="term" value="F:protein dimerization activity"/>
    <property type="evidence" value="ECO:0007669"/>
    <property type="project" value="InterPro"/>
</dbReference>
<dbReference type="InterPro" id="IPR052035">
    <property type="entry name" value="ZnF_BED_domain_contain"/>
</dbReference>
<dbReference type="GO" id="GO:0008270">
    <property type="term" value="F:zinc ion binding"/>
    <property type="evidence" value="ECO:0007669"/>
    <property type="project" value="UniProtKB-KW"/>
</dbReference>
<dbReference type="Pfam" id="PF05699">
    <property type="entry name" value="Dimer_Tnp_hAT"/>
    <property type="match status" value="1"/>
</dbReference>
<dbReference type="AlphaFoldDB" id="A0A8H7H5N3"/>
<feature type="region of interest" description="Disordered" evidence="6">
    <location>
        <begin position="711"/>
        <end position="739"/>
    </location>
</feature>
<reference evidence="8" key="1">
    <citation type="submission" date="2020-09" db="EMBL/GenBank/DDBJ databases">
        <title>Comparative genome analyses of four rice-infecting Rhizoctonia solani isolates reveal extensive enrichment of homogalacturonan modification genes.</title>
        <authorList>
            <person name="Lee D.-Y."/>
            <person name="Jeon J."/>
            <person name="Kim K.-T."/>
            <person name="Cheong K."/>
            <person name="Song H."/>
            <person name="Choi G."/>
            <person name="Ko J."/>
            <person name="Opiyo S.O."/>
            <person name="Zuo S."/>
            <person name="Madhav S."/>
            <person name="Lee Y.-H."/>
            <person name="Wang G.-L."/>
        </authorList>
    </citation>
    <scope>NUCLEOTIDE SEQUENCE</scope>
    <source>
        <strain evidence="8">AG1-IA YN-7</strain>
    </source>
</reference>
<evidence type="ECO:0000313" key="8">
    <source>
        <dbReference type="EMBL" id="KAF8676400.1"/>
    </source>
</evidence>
<feature type="compositionally biased region" description="Polar residues" evidence="6">
    <location>
        <begin position="711"/>
        <end position="731"/>
    </location>
</feature>
<dbReference type="PANTHER" id="PTHR46481">
    <property type="entry name" value="ZINC FINGER BED DOMAIN-CONTAINING PROTEIN 4"/>
    <property type="match status" value="1"/>
</dbReference>
<dbReference type="InterPro" id="IPR008906">
    <property type="entry name" value="HATC_C_dom"/>
</dbReference>
<dbReference type="PANTHER" id="PTHR46481:SF10">
    <property type="entry name" value="ZINC FINGER BED DOMAIN-CONTAINING PROTEIN 39"/>
    <property type="match status" value="1"/>
</dbReference>
<gene>
    <name evidence="8" type="ORF">RHS04_06511</name>
</gene>
<sequence>MSQAPPPNNTDFSLSENAMLEEVPTAMPTPLPLSTACVDPPSQPLTAIPTPLPHLTIDSTPPKRKRKVNPLNSTPPSASVPSSSLTAIRLREQNALAWLDALERLANAYEAPPPTMRAPPPPVAKLQVSDARDVWYHQYPVRSKPLQLLTQSKINNLIPAVKKYQADTAFDQIQHPSLEYEALMCVCCLYNGATKYYINREGGITGTICDHMKKAHPSKYYSKCMREGLFNCCKDMPSNSLRTQPKFTLNGFINHLVRWVVVDDQAFNLLNIPEFCNLMLYVGHGRIKDSNLPHRNKLEVLAEAMYRIEKDYVDKEMLSKASRGLISLTTHYVNELGLLRNHLIAFRKLDGHHSGINISQSLHQVLQELGVAHKIGYITLDNASNNHTAMITLADKLSPHGITFSPENNWIRCFPHILNLAVQTIIKSLGDSANRYWLSMESLNLAIGLASKQYLQALESQPIDACWASVAACRSSGTCCKRFESVIDTGNALGLFKHPDGTVITIDNLQLLRDSPVQWGLTYLMMDRYKTMYPAITDFAFQMRREAVIPILDHSQYKVLQDLILILRIPYNAQEVLSLEKTPTLALAIPLFKTITWSWEQLATLMPKLSHAISCGIFKLQEYLRMFKDALVHTIAMFLNPSIKLSWIQTHQLQTNIKEAEEIILDKMLQIQQDWPPLPVARSTLLACRAAQAQSSGYLQVVTAGVNLRRASNASSPGPQPLSLTSSTSEMVSWDNGPSPFEVDKRNQQIVQEEYQRYLDKPFVGQETMGSLDLVEYWINHQYTYPILYQIAMNVLPAQALSVLSEQVFLSSKLTLTAQRTRLSALNVEYLQVLKHTLRRRRRDRLDGVTETGIEIEPNGLDFVSHLFESMTCKDEE</sequence>
<evidence type="ECO:0000256" key="4">
    <source>
        <dbReference type="ARBA" id="ARBA00022833"/>
    </source>
</evidence>
<keyword evidence="2" id="KW-0479">Metal-binding</keyword>
<dbReference type="InterPro" id="IPR012337">
    <property type="entry name" value="RNaseH-like_sf"/>
</dbReference>
<keyword evidence="3" id="KW-0863">Zinc-finger</keyword>
<dbReference type="Proteomes" id="UP000650582">
    <property type="component" value="Unassembled WGS sequence"/>
</dbReference>
<organism evidence="8 9">
    <name type="scientific">Rhizoctonia solani</name>
    <dbReference type="NCBI Taxonomy" id="456999"/>
    <lineage>
        <taxon>Eukaryota</taxon>
        <taxon>Fungi</taxon>
        <taxon>Dikarya</taxon>
        <taxon>Basidiomycota</taxon>
        <taxon>Agaricomycotina</taxon>
        <taxon>Agaricomycetes</taxon>
        <taxon>Cantharellales</taxon>
        <taxon>Ceratobasidiaceae</taxon>
        <taxon>Rhizoctonia</taxon>
    </lineage>
</organism>
<evidence type="ECO:0000256" key="2">
    <source>
        <dbReference type="ARBA" id="ARBA00022723"/>
    </source>
</evidence>
<evidence type="ECO:0000313" key="9">
    <source>
        <dbReference type="Proteomes" id="UP000650582"/>
    </source>
</evidence>
<feature type="domain" description="HAT C-terminal dimerisation" evidence="7">
    <location>
        <begin position="754"/>
        <end position="836"/>
    </location>
</feature>